<dbReference type="SUPFAM" id="SSF143447">
    <property type="entry name" value="AMMECR1-like"/>
    <property type="match status" value="1"/>
</dbReference>
<dbReference type="InterPro" id="IPR023473">
    <property type="entry name" value="AMMECR1"/>
</dbReference>
<dbReference type="PANTHER" id="PTHR13016">
    <property type="entry name" value="AMMECR1 HOMOLOG"/>
    <property type="match status" value="1"/>
</dbReference>
<dbReference type="AlphaFoldDB" id="A0A0F9W0M5"/>
<sequence length="183" mass="19710">MPLSPQEREQLHELAQSAIEAAVNGGPLPTVAEPAGILAETRGCFVTLKNHGHLRGCIGTFRPADPLAVMLVHMARAAVLDDPRFFNNPVTAAELPDLTVEVSILSPLEPTDNPLSLQIGTHGIYIVSGARSGCFLPEVATDLHWDAEQFLSECCARKAGLPPDAWADPDTQVFLFTSEKFSQ</sequence>
<dbReference type="Pfam" id="PF01871">
    <property type="entry name" value="AMMECR1"/>
    <property type="match status" value="1"/>
</dbReference>
<comment type="caution">
    <text evidence="2">The sequence shown here is derived from an EMBL/GenBank/DDBJ whole genome shotgun (WGS) entry which is preliminary data.</text>
</comment>
<feature type="domain" description="AMMECR1" evidence="1">
    <location>
        <begin position="1"/>
        <end position="183"/>
    </location>
</feature>
<dbReference type="Gene3D" id="3.30.700.20">
    <property type="entry name" value="Hypothetical protein ph0010, domain 1"/>
    <property type="match status" value="1"/>
</dbReference>
<dbReference type="InterPro" id="IPR002733">
    <property type="entry name" value="AMMECR1_domain"/>
</dbReference>
<organism evidence="2">
    <name type="scientific">marine sediment metagenome</name>
    <dbReference type="NCBI Taxonomy" id="412755"/>
    <lineage>
        <taxon>unclassified sequences</taxon>
        <taxon>metagenomes</taxon>
        <taxon>ecological metagenomes</taxon>
    </lineage>
</organism>
<dbReference type="InterPro" id="IPR036071">
    <property type="entry name" value="AMMECR1_dom_sf"/>
</dbReference>
<dbReference type="Gene3D" id="3.30.1490.150">
    <property type="entry name" value="Hypothetical protein ph0010, domain 2"/>
    <property type="match status" value="1"/>
</dbReference>
<accession>A0A0F9W0M5</accession>
<dbReference type="InterPro" id="IPR027623">
    <property type="entry name" value="AmmeMemoSam_A"/>
</dbReference>
<reference evidence="2" key="1">
    <citation type="journal article" date="2015" name="Nature">
        <title>Complex archaea that bridge the gap between prokaryotes and eukaryotes.</title>
        <authorList>
            <person name="Spang A."/>
            <person name="Saw J.H."/>
            <person name="Jorgensen S.L."/>
            <person name="Zaremba-Niedzwiedzka K."/>
            <person name="Martijn J."/>
            <person name="Lind A.E."/>
            <person name="van Eijk R."/>
            <person name="Schleper C."/>
            <person name="Guy L."/>
            <person name="Ettema T.J."/>
        </authorList>
    </citation>
    <scope>NUCLEOTIDE SEQUENCE</scope>
</reference>
<dbReference type="PANTHER" id="PTHR13016:SF0">
    <property type="entry name" value="AMME SYNDROME CANDIDATE GENE 1 PROTEIN"/>
    <property type="match status" value="1"/>
</dbReference>
<dbReference type="NCBIfam" id="TIGR00296">
    <property type="entry name" value="TIGR00296 family protein"/>
    <property type="match status" value="1"/>
</dbReference>
<evidence type="ECO:0000259" key="1">
    <source>
        <dbReference type="PROSITE" id="PS51112"/>
    </source>
</evidence>
<dbReference type="InterPro" id="IPR027485">
    <property type="entry name" value="AMMECR1_N"/>
</dbReference>
<protein>
    <recommendedName>
        <fullName evidence="1">AMMECR1 domain-containing protein</fullName>
    </recommendedName>
</protein>
<gene>
    <name evidence="2" type="ORF">LCGC14_0418660</name>
</gene>
<dbReference type="EMBL" id="LAZR01000379">
    <property type="protein sequence ID" value="KKN71638.1"/>
    <property type="molecule type" value="Genomic_DNA"/>
</dbReference>
<dbReference type="NCBIfam" id="TIGR04335">
    <property type="entry name" value="AmmeMemoSam_A"/>
    <property type="match status" value="1"/>
</dbReference>
<proteinExistence type="predicted"/>
<name>A0A0F9W0M5_9ZZZZ</name>
<evidence type="ECO:0000313" key="2">
    <source>
        <dbReference type="EMBL" id="KKN71638.1"/>
    </source>
</evidence>
<dbReference type="PROSITE" id="PS51112">
    <property type="entry name" value="AMMECR1"/>
    <property type="match status" value="1"/>
</dbReference>